<gene>
    <name evidence="9" type="primary">LOC106757563</name>
</gene>
<dbReference type="RefSeq" id="XP_014495729.1">
    <property type="nucleotide sequence ID" value="XM_014640243.2"/>
</dbReference>
<feature type="transmembrane region" description="Helical" evidence="7">
    <location>
        <begin position="239"/>
        <end position="257"/>
    </location>
</feature>
<feature type="region of interest" description="Disordered" evidence="6">
    <location>
        <begin position="948"/>
        <end position="972"/>
    </location>
</feature>
<name>A0A1S3TPP6_VIGRR</name>
<dbReference type="KEGG" id="vra:106757563"/>
<feature type="compositionally biased region" description="Polar residues" evidence="6">
    <location>
        <begin position="1272"/>
        <end position="1287"/>
    </location>
</feature>
<dbReference type="GO" id="GO:0005384">
    <property type="term" value="F:manganese ion transmembrane transporter activity"/>
    <property type="evidence" value="ECO:0007669"/>
    <property type="project" value="TreeGrafter"/>
</dbReference>
<dbReference type="PANTHER" id="PTHR11706:SF75">
    <property type="entry name" value="ETHYLENE-INSENSITIVE PROTEIN 2"/>
    <property type="match status" value="1"/>
</dbReference>
<feature type="transmembrane region" description="Helical" evidence="7">
    <location>
        <begin position="129"/>
        <end position="155"/>
    </location>
</feature>
<feature type="region of interest" description="Disordered" evidence="6">
    <location>
        <begin position="1264"/>
        <end position="1287"/>
    </location>
</feature>
<evidence type="ECO:0000256" key="1">
    <source>
        <dbReference type="ARBA" id="ARBA00004141"/>
    </source>
</evidence>
<keyword evidence="5 7" id="KW-0472">Membrane</keyword>
<evidence type="ECO:0000256" key="3">
    <source>
        <dbReference type="ARBA" id="ARBA00022692"/>
    </source>
</evidence>
<reference evidence="9" key="2">
    <citation type="submission" date="2025-08" db="UniProtKB">
        <authorList>
            <consortium name="RefSeq"/>
        </authorList>
    </citation>
    <scope>IDENTIFICATION</scope>
    <source>
        <tissue evidence="9">Leaf</tissue>
    </source>
</reference>
<evidence type="ECO:0000313" key="8">
    <source>
        <dbReference type="Proteomes" id="UP000087766"/>
    </source>
</evidence>
<dbReference type="STRING" id="3916.A0A1S3TPP6"/>
<dbReference type="GO" id="GO:0015086">
    <property type="term" value="F:cadmium ion transmembrane transporter activity"/>
    <property type="evidence" value="ECO:0007669"/>
    <property type="project" value="TreeGrafter"/>
</dbReference>
<dbReference type="GO" id="GO:0005886">
    <property type="term" value="C:plasma membrane"/>
    <property type="evidence" value="ECO:0007669"/>
    <property type="project" value="TreeGrafter"/>
</dbReference>
<feature type="transmembrane region" description="Helical" evidence="7">
    <location>
        <begin position="294"/>
        <end position="312"/>
    </location>
</feature>
<accession>A0A1S3TPP6</accession>
<evidence type="ECO:0000256" key="6">
    <source>
        <dbReference type="SAM" id="MobiDB-lite"/>
    </source>
</evidence>
<evidence type="ECO:0000256" key="7">
    <source>
        <dbReference type="SAM" id="Phobius"/>
    </source>
</evidence>
<sequence>MISRSKMEAERLSPNHPPSFLRQSLPAIVPMLLISTGYVDPGKWVATVEGGARFGFDLMAFMLIFNFAAIFCQYISARIGVVTGKNLAQICSDEYDTWTCMLLGVQTELSVIMLDLNMILGMAQGLNLIFGWDLFSCVFLAATGVVFHILLAVLLDIEKAKFLGQFVAGFVLVSFILGMLINQPEIPFSMNGILIRLSGESAFVLMSLLGANLVPHNFYLHSSIVQWHQGPASISKNALCHNHFFAILCVFSGLYLVNNMLMTSSANEFYSTGHVLLTFQDALSPMEQVLRNPIALLGFLLLLFLANQITALSWSLGGEVVVQGFLKLDIPGWLHYATIRVITVLPALYFVWTSGAEGMYQLLLFTQVLVALQLPSLVIPLFRVATSRSIMGVHKISQFLELLALIIFIGMLGLNIVFVVEMMFGNSDWASDLRWNVGSGVSISYLVLLTTSVSSLCFMLWLAATPLRSVSVRLDSKTWNWDMPNTLPNPPNIGEKSYLSETRCREDEPMHVQEPTPAVTKTLEYSDVSHPSFHPALPKSVMEPELHVNVARKNHSAMLASTSESEIVTTVINEISHSQLEDTKTITMETNNPIEKTMEVEGDLNAERDDDDDGDSWEAEEPSGFVLANVPSSTSDGPASFRCLNGKSDEGGNSFGSLSRIEGLGRAARRQLAAVLDEFWGQLFDLYGHITQEAKANKIDVLLGVGVDLRPTSSLQKVDVCRKDYSEYSGSLGGIVSNTSANSDLYDSSKQPLMQCNSESSYGLQRSTSSMQPDHIQLLDAHVQNSSHNLLDSGERRYFSVRNLHSSETRDYQPATIHGYQTASYLSRLGKDGDSANLNGPVDLSSLKSPSIVNAKYRESLAFALGKRLCTGPSVGQPPGFPKVAITRDCQLQSERSYNDFYPSGSVDNTLNSVNTKKYHSLPDISGYSIPHRSAYVSDKNAPWDGSVGHGSHASRTCYERPPYSNSGTRTGSHLAFNELSSSKDYNEAVSSQLSSGFDAGSVRSRLPCEQFGPEKNSNIVMEGVRNRPNAIVQETMDIEKKLLLSVRLCIVKLLKLEGSEGLFRKNGGADEDLIDCVASREKVICEFETRETSQVNHVGEAHYCLSDRKLCFSSSPVPNCGEGCIWKSDLIISFGVWCIHSILNLTLVESRPELWGKYTYVLNRLQGIIDPAFFKPRSPLAPCFCLQVLPAHQRKLNPHLSNEMLLPTAKPSRGKCTTASALLELIKDVELAISSRKGRTGTAAGDVAFPKGKENLASVLKRYKRRLSNKPPGTNEGTGSRKTPRNYLTTSSICIDRIGAS</sequence>
<feature type="transmembrane region" description="Helical" evidence="7">
    <location>
        <begin position="402"/>
        <end position="423"/>
    </location>
</feature>
<dbReference type="Proteomes" id="UP000087766">
    <property type="component" value="Chromosome 3"/>
</dbReference>
<feature type="transmembrane region" description="Helical" evidence="7">
    <location>
        <begin position="201"/>
        <end position="219"/>
    </location>
</feature>
<feature type="transmembrane region" description="Helical" evidence="7">
    <location>
        <begin position="333"/>
        <end position="352"/>
    </location>
</feature>
<dbReference type="PIRSF" id="PIRSF037378">
    <property type="entry name" value="EIN2"/>
    <property type="match status" value="1"/>
</dbReference>
<reference evidence="8" key="1">
    <citation type="journal article" date="2014" name="Nat. Commun.">
        <title>Genome sequence of mungbean and insights into evolution within Vigna species.</title>
        <authorList>
            <person name="Kang Y.J."/>
            <person name="Kim S.K."/>
            <person name="Kim M.Y."/>
            <person name="Lestari P."/>
            <person name="Kim K.H."/>
            <person name="Ha B.K."/>
            <person name="Jun T.H."/>
            <person name="Hwang W.J."/>
            <person name="Lee T."/>
            <person name="Lee J."/>
            <person name="Shim S."/>
            <person name="Yoon M.Y."/>
            <person name="Jang Y.E."/>
            <person name="Han K.S."/>
            <person name="Taeprayoon P."/>
            <person name="Yoon N."/>
            <person name="Somta P."/>
            <person name="Tanya P."/>
            <person name="Kim K.S."/>
            <person name="Gwag J.G."/>
            <person name="Moon J.K."/>
            <person name="Lee Y.H."/>
            <person name="Park B.S."/>
            <person name="Bombarely A."/>
            <person name="Doyle J.J."/>
            <person name="Jackson S.A."/>
            <person name="Schafleitner R."/>
            <person name="Srinives P."/>
            <person name="Varshney R.K."/>
            <person name="Lee S.H."/>
        </authorList>
    </citation>
    <scope>NUCLEOTIDE SEQUENCE [LARGE SCALE GENOMIC DNA]</scope>
    <source>
        <strain evidence="8">cv. VC1973A</strain>
    </source>
</reference>
<evidence type="ECO:0000256" key="4">
    <source>
        <dbReference type="ARBA" id="ARBA00022989"/>
    </source>
</evidence>
<dbReference type="GeneID" id="106757563"/>
<protein>
    <submittedName>
        <fullName evidence="9">Ethylene-insensitive protein 2</fullName>
    </submittedName>
</protein>
<dbReference type="OrthoDB" id="409173at2759"/>
<comment type="subcellular location">
    <subcellularLocation>
        <location evidence="1">Membrane</location>
        <topology evidence="1">Multi-pass membrane protein</topology>
    </subcellularLocation>
</comment>
<proteinExistence type="inferred from homology"/>
<keyword evidence="8" id="KW-1185">Reference proteome</keyword>
<feature type="transmembrane region" description="Helical" evidence="7">
    <location>
        <begin position="358"/>
        <end position="382"/>
    </location>
</feature>
<evidence type="ECO:0000256" key="2">
    <source>
        <dbReference type="ARBA" id="ARBA00009965"/>
    </source>
</evidence>
<evidence type="ECO:0000313" key="9">
    <source>
        <dbReference type="RefSeq" id="XP_014495729.1"/>
    </source>
</evidence>
<dbReference type="GO" id="GO:0009873">
    <property type="term" value="P:ethylene-activated signaling pathway"/>
    <property type="evidence" value="ECO:0007669"/>
    <property type="project" value="InterPro"/>
</dbReference>
<feature type="transmembrane region" description="Helical" evidence="7">
    <location>
        <begin position="162"/>
        <end position="181"/>
    </location>
</feature>
<feature type="transmembrane region" description="Helical" evidence="7">
    <location>
        <begin position="58"/>
        <end position="77"/>
    </location>
</feature>
<organism evidence="8 9">
    <name type="scientific">Vigna radiata var. radiata</name>
    <name type="common">Mung bean</name>
    <name type="synonym">Phaseolus aureus</name>
    <dbReference type="NCBI Taxonomy" id="3916"/>
    <lineage>
        <taxon>Eukaryota</taxon>
        <taxon>Viridiplantae</taxon>
        <taxon>Streptophyta</taxon>
        <taxon>Embryophyta</taxon>
        <taxon>Tracheophyta</taxon>
        <taxon>Spermatophyta</taxon>
        <taxon>Magnoliopsida</taxon>
        <taxon>eudicotyledons</taxon>
        <taxon>Gunneridae</taxon>
        <taxon>Pentapetalae</taxon>
        <taxon>rosids</taxon>
        <taxon>fabids</taxon>
        <taxon>Fabales</taxon>
        <taxon>Fabaceae</taxon>
        <taxon>Papilionoideae</taxon>
        <taxon>50 kb inversion clade</taxon>
        <taxon>NPAAA clade</taxon>
        <taxon>indigoferoid/millettioid clade</taxon>
        <taxon>Phaseoleae</taxon>
        <taxon>Vigna</taxon>
    </lineage>
</organism>
<dbReference type="InterPro" id="IPR017187">
    <property type="entry name" value="EIN2"/>
</dbReference>
<evidence type="ECO:0000256" key="5">
    <source>
        <dbReference type="ARBA" id="ARBA00023136"/>
    </source>
</evidence>
<comment type="similarity">
    <text evidence="2">Belongs to the NRAMP (TC 2.A.55) family.</text>
</comment>
<keyword evidence="4 7" id="KW-1133">Transmembrane helix</keyword>
<feature type="transmembrane region" description="Helical" evidence="7">
    <location>
        <begin position="443"/>
        <end position="464"/>
    </location>
</feature>
<dbReference type="InterPro" id="IPR001046">
    <property type="entry name" value="NRAMP_fam"/>
</dbReference>
<feature type="transmembrane region" description="Helical" evidence="7">
    <location>
        <begin position="20"/>
        <end position="38"/>
    </location>
</feature>
<keyword evidence="3 7" id="KW-0812">Transmembrane</keyword>
<dbReference type="GO" id="GO:0034755">
    <property type="term" value="P:iron ion transmembrane transport"/>
    <property type="evidence" value="ECO:0007669"/>
    <property type="project" value="TreeGrafter"/>
</dbReference>
<dbReference type="PRINTS" id="PR00447">
    <property type="entry name" value="NATRESASSCMP"/>
</dbReference>
<dbReference type="Pfam" id="PF01566">
    <property type="entry name" value="Nramp"/>
    <property type="match status" value="1"/>
</dbReference>
<dbReference type="PANTHER" id="PTHR11706">
    <property type="entry name" value="SOLUTE CARRIER PROTEIN FAMILY 11 MEMBER"/>
    <property type="match status" value="1"/>
</dbReference>